<dbReference type="RefSeq" id="WP_285321496.1">
    <property type="nucleotide sequence ID" value="NZ_JASPDQ010000014.1"/>
</dbReference>
<gene>
    <name evidence="1" type="ORF">QP858_06505</name>
</gene>
<reference evidence="1" key="1">
    <citation type="submission" date="2023-05" db="EMBL/GenBank/DDBJ databases">
        <title>Genomic Catalog of Human Bladder Bacteria.</title>
        <authorList>
            <person name="Du J."/>
        </authorList>
    </citation>
    <scope>NUCLEOTIDE SEQUENCE</scope>
    <source>
        <strain evidence="1">UMB1304A</strain>
    </source>
</reference>
<accession>A0AAW6ZMH5</accession>
<evidence type="ECO:0000313" key="1">
    <source>
        <dbReference type="EMBL" id="MDK8602103.1"/>
    </source>
</evidence>
<sequence length="99" mass="10595">MRERITAADIDWSALDDAAAALDDATAARESAMARASQAVTRAAAARASEIERLETLGVSRAAIANHLGISRQAVSAAVARYRHRRQDGDQDDIARPHT</sequence>
<name>A0AAW6ZMH5_9ACTO</name>
<evidence type="ECO:0008006" key="3">
    <source>
        <dbReference type="Google" id="ProtNLM"/>
    </source>
</evidence>
<dbReference type="EMBL" id="JASPDQ010000014">
    <property type="protein sequence ID" value="MDK8602103.1"/>
    <property type="molecule type" value="Genomic_DNA"/>
</dbReference>
<comment type="caution">
    <text evidence="1">The sequence shown here is derived from an EMBL/GenBank/DDBJ whole genome shotgun (WGS) entry which is preliminary data.</text>
</comment>
<evidence type="ECO:0000313" key="2">
    <source>
        <dbReference type="Proteomes" id="UP001225576"/>
    </source>
</evidence>
<dbReference type="Proteomes" id="UP001225576">
    <property type="component" value="Unassembled WGS sequence"/>
</dbReference>
<protein>
    <recommendedName>
        <fullName evidence="3">Helix-turn-helix domain-containing protein</fullName>
    </recommendedName>
</protein>
<organism evidence="1 2">
    <name type="scientific">Trueperella bernardiae</name>
    <dbReference type="NCBI Taxonomy" id="59561"/>
    <lineage>
        <taxon>Bacteria</taxon>
        <taxon>Bacillati</taxon>
        <taxon>Actinomycetota</taxon>
        <taxon>Actinomycetes</taxon>
        <taxon>Actinomycetales</taxon>
        <taxon>Actinomycetaceae</taxon>
        <taxon>Trueperella</taxon>
    </lineage>
</organism>
<proteinExistence type="predicted"/>
<dbReference type="AlphaFoldDB" id="A0AAW6ZMH5"/>